<keyword evidence="8" id="KW-1185">Reference proteome</keyword>
<dbReference type="Proteomes" id="UP000191285">
    <property type="component" value="Unassembled WGS sequence"/>
</dbReference>
<keyword evidence="3 5" id="KW-1133">Transmembrane helix</keyword>
<feature type="transmembrane region" description="Helical" evidence="5">
    <location>
        <begin position="165"/>
        <end position="185"/>
    </location>
</feature>
<feature type="transmembrane region" description="Helical" evidence="5">
    <location>
        <begin position="132"/>
        <end position="153"/>
    </location>
</feature>
<gene>
    <name evidence="7" type="ORF">PENSTE_c031G01569</name>
</gene>
<dbReference type="InterPro" id="IPR011701">
    <property type="entry name" value="MFS"/>
</dbReference>
<dbReference type="AlphaFoldDB" id="A0A1V6SMR3"/>
<dbReference type="SUPFAM" id="SSF103473">
    <property type="entry name" value="MFS general substrate transporter"/>
    <property type="match status" value="1"/>
</dbReference>
<dbReference type="InterPro" id="IPR036259">
    <property type="entry name" value="MFS_trans_sf"/>
</dbReference>
<keyword evidence="4 5" id="KW-0472">Membrane</keyword>
<keyword evidence="2 5" id="KW-0812">Transmembrane</keyword>
<evidence type="ECO:0000256" key="3">
    <source>
        <dbReference type="ARBA" id="ARBA00022989"/>
    </source>
</evidence>
<evidence type="ECO:0000256" key="2">
    <source>
        <dbReference type="ARBA" id="ARBA00022692"/>
    </source>
</evidence>
<dbReference type="EMBL" id="MLKD01000031">
    <property type="protein sequence ID" value="OQE14954.1"/>
    <property type="molecule type" value="Genomic_DNA"/>
</dbReference>
<feature type="transmembrane region" description="Helical" evidence="5">
    <location>
        <begin position="197"/>
        <end position="217"/>
    </location>
</feature>
<evidence type="ECO:0000256" key="5">
    <source>
        <dbReference type="SAM" id="Phobius"/>
    </source>
</evidence>
<organism evidence="7 8">
    <name type="scientific">Penicillium steckii</name>
    <dbReference type="NCBI Taxonomy" id="303698"/>
    <lineage>
        <taxon>Eukaryota</taxon>
        <taxon>Fungi</taxon>
        <taxon>Dikarya</taxon>
        <taxon>Ascomycota</taxon>
        <taxon>Pezizomycotina</taxon>
        <taxon>Eurotiomycetes</taxon>
        <taxon>Eurotiomycetidae</taxon>
        <taxon>Eurotiales</taxon>
        <taxon>Aspergillaceae</taxon>
        <taxon>Penicillium</taxon>
    </lineage>
</organism>
<dbReference type="Pfam" id="PF07690">
    <property type="entry name" value="MFS_1"/>
    <property type="match status" value="1"/>
</dbReference>
<dbReference type="InterPro" id="IPR020846">
    <property type="entry name" value="MFS_dom"/>
</dbReference>
<comment type="caution">
    <text evidence="7">The sequence shown here is derived from an EMBL/GenBank/DDBJ whole genome shotgun (WGS) entry which is preliminary data.</text>
</comment>
<dbReference type="Gene3D" id="1.20.1250.20">
    <property type="entry name" value="MFS general substrate transporter like domains"/>
    <property type="match status" value="1"/>
</dbReference>
<proteinExistence type="predicted"/>
<name>A0A1V6SMR3_9EURO</name>
<dbReference type="GO" id="GO:0005886">
    <property type="term" value="C:plasma membrane"/>
    <property type="evidence" value="ECO:0007669"/>
    <property type="project" value="TreeGrafter"/>
</dbReference>
<comment type="subcellular location">
    <subcellularLocation>
        <location evidence="1">Membrane</location>
        <topology evidence="1">Multi-pass membrane protein</topology>
    </subcellularLocation>
</comment>
<evidence type="ECO:0000256" key="4">
    <source>
        <dbReference type="ARBA" id="ARBA00023136"/>
    </source>
</evidence>
<evidence type="ECO:0000259" key="6">
    <source>
        <dbReference type="PROSITE" id="PS50850"/>
    </source>
</evidence>
<feature type="transmembrane region" description="Helical" evidence="5">
    <location>
        <begin position="107"/>
        <end position="126"/>
    </location>
</feature>
<dbReference type="STRING" id="303698.A0A1V6SMR3"/>
<evidence type="ECO:0000313" key="8">
    <source>
        <dbReference type="Proteomes" id="UP000191285"/>
    </source>
</evidence>
<feature type="transmembrane region" description="Helical" evidence="5">
    <location>
        <begin position="80"/>
        <end position="100"/>
    </location>
</feature>
<dbReference type="GO" id="GO:0022857">
    <property type="term" value="F:transmembrane transporter activity"/>
    <property type="evidence" value="ECO:0007669"/>
    <property type="project" value="InterPro"/>
</dbReference>
<dbReference type="PANTHER" id="PTHR23502:SF156">
    <property type="entry name" value="TRANSPORTER, PUTATIVE (AFU_ORTHOLOGUE AFUA_5G00420)-RELATED"/>
    <property type="match status" value="1"/>
</dbReference>
<reference evidence="8" key="1">
    <citation type="journal article" date="2017" name="Nat. Microbiol.">
        <title>Global analysis of biosynthetic gene clusters reveals vast potential of secondary metabolite production in Penicillium species.</title>
        <authorList>
            <person name="Nielsen J.C."/>
            <person name="Grijseels S."/>
            <person name="Prigent S."/>
            <person name="Ji B."/>
            <person name="Dainat J."/>
            <person name="Nielsen K.F."/>
            <person name="Frisvad J.C."/>
            <person name="Workman M."/>
            <person name="Nielsen J."/>
        </authorList>
    </citation>
    <scope>NUCLEOTIDE SEQUENCE [LARGE SCALE GENOMIC DNA]</scope>
    <source>
        <strain evidence="8">IBT 24891</strain>
    </source>
</reference>
<feature type="domain" description="Major facilitator superfamily (MFS) profile" evidence="6">
    <location>
        <begin position="42"/>
        <end position="265"/>
    </location>
</feature>
<protein>
    <recommendedName>
        <fullName evidence="6">Major facilitator superfamily (MFS) profile domain-containing protein</fullName>
    </recommendedName>
</protein>
<dbReference type="PANTHER" id="PTHR23502">
    <property type="entry name" value="MAJOR FACILITATOR SUPERFAMILY"/>
    <property type="match status" value="1"/>
</dbReference>
<dbReference type="PROSITE" id="PS50850">
    <property type="entry name" value="MFS"/>
    <property type="match status" value="1"/>
</dbReference>
<sequence length="265" mass="29392">MAAIDCEILPHGFLLHDGFLEFQGPDDVNHPQNWTISRRIWATFMLSLFNLVVTISSSIFSAAQKPVEQEFKVSHEVTVLGTTLFLTGYIIGPLVFGPISERVGRKYPLLGGVAISSVFGLMPALGRTIQTILIGRFFGGLFGVSPIAVLGGVITDCWNVQYRGIAMAFCIGLNFCGPSFGPIIGNLITESGISWRWVIWTTMIAGLILSLLGLLTFPETYPPVILQRTAKRYRDMGYLHVRSRLEAEENKASNLARVYLVRPWR</sequence>
<feature type="transmembrane region" description="Helical" evidence="5">
    <location>
        <begin position="40"/>
        <end position="60"/>
    </location>
</feature>
<accession>A0A1V6SMR3</accession>
<evidence type="ECO:0000313" key="7">
    <source>
        <dbReference type="EMBL" id="OQE14954.1"/>
    </source>
</evidence>
<dbReference type="OrthoDB" id="446368at2759"/>
<evidence type="ECO:0000256" key="1">
    <source>
        <dbReference type="ARBA" id="ARBA00004141"/>
    </source>
</evidence>